<sequence length="62" mass="6499">MYLSVSPVLLASFVTLDCDHYSIPTVVNSTDNSSYLASCKKASIASGLNPPSKSAMASVLVF</sequence>
<keyword evidence="2" id="KW-1185">Reference proteome</keyword>
<evidence type="ECO:0000313" key="2">
    <source>
        <dbReference type="Proteomes" id="UP000033423"/>
    </source>
</evidence>
<proteinExistence type="predicted"/>
<reference evidence="1 2" key="1">
    <citation type="submission" date="2015-02" db="EMBL/GenBank/DDBJ databases">
        <title>Single-cell genomics of uncultivated deep-branching MTB reveals a conserved set of magnetosome genes.</title>
        <authorList>
            <person name="Kolinko S."/>
            <person name="Richter M."/>
            <person name="Glockner F.O."/>
            <person name="Brachmann A."/>
            <person name="Schuler D."/>
        </authorList>
    </citation>
    <scope>NUCLEOTIDE SEQUENCE [LARGE SCALE GENOMIC DNA]</scope>
    <source>
        <strain evidence="1">TM-1</strain>
    </source>
</reference>
<organism evidence="1 2">
    <name type="scientific">Candidatus Magnetobacterium bavaricum</name>
    <dbReference type="NCBI Taxonomy" id="29290"/>
    <lineage>
        <taxon>Bacteria</taxon>
        <taxon>Pseudomonadati</taxon>
        <taxon>Nitrospirota</taxon>
        <taxon>Thermodesulfovibrionia</taxon>
        <taxon>Thermodesulfovibrionales</taxon>
        <taxon>Candidatus Magnetobacteriaceae</taxon>
        <taxon>Candidatus Magnetobacterium</taxon>
    </lineage>
</organism>
<dbReference type="Proteomes" id="UP000033423">
    <property type="component" value="Unassembled WGS sequence"/>
</dbReference>
<accession>A0A0F3GZ34</accession>
<gene>
    <name evidence="1" type="ORF">MBAV_000661</name>
</gene>
<comment type="caution">
    <text evidence="1">The sequence shown here is derived from an EMBL/GenBank/DDBJ whole genome shotgun (WGS) entry which is preliminary data.</text>
</comment>
<protein>
    <submittedName>
        <fullName evidence="1">Uncharacterized protein</fullName>
    </submittedName>
</protein>
<evidence type="ECO:0000313" key="1">
    <source>
        <dbReference type="EMBL" id="KJU87145.1"/>
    </source>
</evidence>
<dbReference type="EMBL" id="LACI01000307">
    <property type="protein sequence ID" value="KJU87145.1"/>
    <property type="molecule type" value="Genomic_DNA"/>
</dbReference>
<dbReference type="AlphaFoldDB" id="A0A0F3GZ34"/>
<name>A0A0F3GZ34_9BACT</name>